<name>A0A0D2F8P9_9EURO</name>
<protein>
    <recommendedName>
        <fullName evidence="6">Xylanolytic transcriptional activator regulatory domain-containing protein</fullName>
    </recommendedName>
</protein>
<evidence type="ECO:0000259" key="6">
    <source>
        <dbReference type="SMART" id="SM00906"/>
    </source>
</evidence>
<dbReference type="PANTHER" id="PTHR47171">
    <property type="entry name" value="FARA-RELATED"/>
    <property type="match status" value="1"/>
</dbReference>
<accession>A0A0D2F8P9</accession>
<dbReference type="AlphaFoldDB" id="A0A0D2F8P9"/>
<dbReference type="SMART" id="SM00906">
    <property type="entry name" value="Fungal_trans"/>
    <property type="match status" value="1"/>
</dbReference>
<evidence type="ECO:0000256" key="1">
    <source>
        <dbReference type="ARBA" id="ARBA00022833"/>
    </source>
</evidence>
<feature type="domain" description="Xylanolytic transcriptional activator regulatory" evidence="6">
    <location>
        <begin position="211"/>
        <end position="286"/>
    </location>
</feature>
<keyword evidence="3" id="KW-0238">DNA-binding</keyword>
<keyword evidence="2" id="KW-0805">Transcription regulation</keyword>
<keyword evidence="5" id="KW-0539">Nucleus</keyword>
<evidence type="ECO:0000313" key="7">
    <source>
        <dbReference type="EMBL" id="KIW63315.1"/>
    </source>
</evidence>
<dbReference type="InterPro" id="IPR007219">
    <property type="entry name" value="XnlR_reg_dom"/>
</dbReference>
<evidence type="ECO:0000256" key="3">
    <source>
        <dbReference type="ARBA" id="ARBA00023125"/>
    </source>
</evidence>
<gene>
    <name evidence="7" type="ORF">PV04_10169</name>
</gene>
<dbReference type="InterPro" id="IPR052073">
    <property type="entry name" value="Amide_Lactam_Regulators"/>
</dbReference>
<keyword evidence="8" id="KW-1185">Reference proteome</keyword>
<dbReference type="PANTHER" id="PTHR47171:SF4">
    <property type="entry name" value="ACETAMIDASE REGULATORY PROTEIN"/>
    <property type="match status" value="1"/>
</dbReference>
<keyword evidence="4" id="KW-0804">Transcription</keyword>
<dbReference type="GO" id="GO:0008270">
    <property type="term" value="F:zinc ion binding"/>
    <property type="evidence" value="ECO:0007669"/>
    <property type="project" value="InterPro"/>
</dbReference>
<dbReference type="Pfam" id="PF04082">
    <property type="entry name" value="Fungal_trans"/>
    <property type="match status" value="1"/>
</dbReference>
<organism evidence="7 8">
    <name type="scientific">Phialophora macrospora</name>
    <dbReference type="NCBI Taxonomy" id="1851006"/>
    <lineage>
        <taxon>Eukaryota</taxon>
        <taxon>Fungi</taxon>
        <taxon>Dikarya</taxon>
        <taxon>Ascomycota</taxon>
        <taxon>Pezizomycotina</taxon>
        <taxon>Eurotiomycetes</taxon>
        <taxon>Chaetothyriomycetidae</taxon>
        <taxon>Chaetothyriales</taxon>
        <taxon>Herpotrichiellaceae</taxon>
        <taxon>Phialophora</taxon>
    </lineage>
</organism>
<dbReference type="HOGENOM" id="CLU_006329_4_1_1"/>
<dbReference type="EMBL" id="KN846962">
    <property type="protein sequence ID" value="KIW63315.1"/>
    <property type="molecule type" value="Genomic_DNA"/>
</dbReference>
<evidence type="ECO:0000313" key="8">
    <source>
        <dbReference type="Proteomes" id="UP000054266"/>
    </source>
</evidence>
<dbReference type="GO" id="GO:0006351">
    <property type="term" value="P:DNA-templated transcription"/>
    <property type="evidence" value="ECO:0007669"/>
    <property type="project" value="InterPro"/>
</dbReference>
<dbReference type="CDD" id="cd12148">
    <property type="entry name" value="fungal_TF_MHR"/>
    <property type="match status" value="1"/>
</dbReference>
<evidence type="ECO:0000256" key="4">
    <source>
        <dbReference type="ARBA" id="ARBA00023163"/>
    </source>
</evidence>
<proteinExistence type="predicted"/>
<dbReference type="GO" id="GO:0003677">
    <property type="term" value="F:DNA binding"/>
    <property type="evidence" value="ECO:0007669"/>
    <property type="project" value="UniProtKB-KW"/>
</dbReference>
<reference evidence="7 8" key="1">
    <citation type="submission" date="2015-01" db="EMBL/GenBank/DDBJ databases">
        <title>The Genome Sequence of Capronia semiimmersa CBS27337.</title>
        <authorList>
            <consortium name="The Broad Institute Genomics Platform"/>
            <person name="Cuomo C."/>
            <person name="de Hoog S."/>
            <person name="Gorbushina A."/>
            <person name="Stielow B."/>
            <person name="Teixiera M."/>
            <person name="Abouelleil A."/>
            <person name="Chapman S.B."/>
            <person name="Priest M."/>
            <person name="Young S.K."/>
            <person name="Wortman J."/>
            <person name="Nusbaum C."/>
            <person name="Birren B."/>
        </authorList>
    </citation>
    <scope>NUCLEOTIDE SEQUENCE [LARGE SCALE GENOMIC DNA]</scope>
    <source>
        <strain evidence="7 8">CBS 27337</strain>
    </source>
</reference>
<evidence type="ECO:0000256" key="5">
    <source>
        <dbReference type="ARBA" id="ARBA00023242"/>
    </source>
</evidence>
<sequence>MPAAIVSPKGNSADVLTRFFENGVISCEKTTFAELAAPRIVYVGTAVANFNYLVEGEQPGGHQIHYPFPHSHTVDWNPSSDQLAAEGIDPSLARDLSSFPMKAVRDAIIDDYFSLVHPGFVVINERDFRRQYDDARNPPPLLLFQAVLLVGSHVCTHPMVSASRPTVMATLFRRVRLLFRLRHQNDRTILIQTALLLSWHVENSDTVSSNGYHWIGIACRTAFGLGLHRDVSLQSERLIPLREKKQDRLLWWTVFQAEVFSALEYGRPCMIREEDFDQHPLSEEDFIDDDGQPDKHLEREFFCLNSDLCFLALDILRLQTPKAVKRGAFVDSTPINSRLAQLASRIPTSNNFWGCQLRINYYTVLLLTTRTLLRMNPLVSQPTEELVSLCHDAACNILTAFDNLAVQNLLGPVQPTWMMALLAAIMQFRQDLMSSIKKRFILGAQTDHARLWKMHNIAQKLSAYHPNAETIRRLCEGLYKNFSAVVDSLINQTEFGREVHDRVENDLIWQDIFDENQLPFLQHLDDDAWMNTFDPAMF</sequence>
<keyword evidence="1" id="KW-0862">Zinc</keyword>
<evidence type="ECO:0000256" key="2">
    <source>
        <dbReference type="ARBA" id="ARBA00023015"/>
    </source>
</evidence>
<dbReference type="Proteomes" id="UP000054266">
    <property type="component" value="Unassembled WGS sequence"/>
</dbReference>